<dbReference type="EMBL" id="CP012333">
    <property type="protein sequence ID" value="AKU98722.1"/>
    <property type="molecule type" value="Genomic_DNA"/>
</dbReference>
<gene>
    <name evidence="1" type="ORF">AKJ09_05386</name>
</gene>
<keyword evidence="2" id="KW-1185">Reference proteome</keyword>
<organism evidence="1 2">
    <name type="scientific">Labilithrix luteola</name>
    <dbReference type="NCBI Taxonomy" id="1391654"/>
    <lineage>
        <taxon>Bacteria</taxon>
        <taxon>Pseudomonadati</taxon>
        <taxon>Myxococcota</taxon>
        <taxon>Polyangia</taxon>
        <taxon>Polyangiales</taxon>
        <taxon>Labilitrichaceae</taxon>
        <taxon>Labilithrix</taxon>
    </lineage>
</organism>
<evidence type="ECO:0000313" key="1">
    <source>
        <dbReference type="EMBL" id="AKU98722.1"/>
    </source>
</evidence>
<proteinExistence type="predicted"/>
<evidence type="ECO:0000313" key="2">
    <source>
        <dbReference type="Proteomes" id="UP000064967"/>
    </source>
</evidence>
<reference evidence="1 2" key="1">
    <citation type="submission" date="2015-08" db="EMBL/GenBank/DDBJ databases">
        <authorList>
            <person name="Babu N.S."/>
            <person name="Beckwith C.J."/>
            <person name="Beseler K.G."/>
            <person name="Brison A."/>
            <person name="Carone J.V."/>
            <person name="Caskin T.P."/>
            <person name="Diamond M."/>
            <person name="Durham M.E."/>
            <person name="Foxe J.M."/>
            <person name="Go M."/>
            <person name="Henderson B.A."/>
            <person name="Jones I.B."/>
            <person name="McGettigan J.A."/>
            <person name="Micheletti S.J."/>
            <person name="Nasrallah M.E."/>
            <person name="Ortiz D."/>
            <person name="Piller C.R."/>
            <person name="Privatt S.R."/>
            <person name="Schneider S.L."/>
            <person name="Sharp S."/>
            <person name="Smith T.C."/>
            <person name="Stanton J.D."/>
            <person name="Ullery H.E."/>
            <person name="Wilson R.J."/>
            <person name="Serrano M.G."/>
            <person name="Buck G."/>
            <person name="Lee V."/>
            <person name="Wang Y."/>
            <person name="Carvalho R."/>
            <person name="Voegtly L."/>
            <person name="Shi R."/>
            <person name="Duckworth R."/>
            <person name="Johnson A."/>
            <person name="Loviza R."/>
            <person name="Walstead R."/>
            <person name="Shah Z."/>
            <person name="Kiflezghi M."/>
            <person name="Wade K."/>
            <person name="Ball S.L."/>
            <person name="Bradley K.W."/>
            <person name="Asai D.J."/>
            <person name="Bowman C.A."/>
            <person name="Russell D.A."/>
            <person name="Pope W.H."/>
            <person name="Jacobs-Sera D."/>
            <person name="Hendrix R.W."/>
            <person name="Hatfull G.F."/>
        </authorList>
    </citation>
    <scope>NUCLEOTIDE SEQUENCE [LARGE SCALE GENOMIC DNA]</scope>
    <source>
        <strain evidence="1 2">DSM 27648</strain>
    </source>
</reference>
<dbReference type="STRING" id="1391654.AKJ09_05386"/>
<dbReference type="KEGG" id="llu:AKJ09_05386"/>
<dbReference type="AlphaFoldDB" id="A0A0K1PZ13"/>
<dbReference type="Proteomes" id="UP000064967">
    <property type="component" value="Chromosome"/>
</dbReference>
<name>A0A0K1PZ13_9BACT</name>
<accession>A0A0K1PZ13</accession>
<sequence length="53" mass="5783">MGARRSHARARPCRCIVRGEGFNERLAGGVTGPSRFRHLSTSEESWGSACHAI</sequence>
<protein>
    <submittedName>
        <fullName evidence="1">Uncharacterized protein</fullName>
    </submittedName>
</protein>